<reference evidence="1" key="1">
    <citation type="submission" date="2014-11" db="EMBL/GenBank/DDBJ databases">
        <authorList>
            <person name="Amaro Gonzalez C."/>
        </authorList>
    </citation>
    <scope>NUCLEOTIDE SEQUENCE</scope>
</reference>
<accession>A0A0E9QYE6</accession>
<organism evidence="1">
    <name type="scientific">Anguilla anguilla</name>
    <name type="common">European freshwater eel</name>
    <name type="synonym">Muraena anguilla</name>
    <dbReference type="NCBI Taxonomy" id="7936"/>
    <lineage>
        <taxon>Eukaryota</taxon>
        <taxon>Metazoa</taxon>
        <taxon>Chordata</taxon>
        <taxon>Craniata</taxon>
        <taxon>Vertebrata</taxon>
        <taxon>Euteleostomi</taxon>
        <taxon>Actinopterygii</taxon>
        <taxon>Neopterygii</taxon>
        <taxon>Teleostei</taxon>
        <taxon>Anguilliformes</taxon>
        <taxon>Anguillidae</taxon>
        <taxon>Anguilla</taxon>
    </lineage>
</organism>
<dbReference type="AlphaFoldDB" id="A0A0E9QYE6"/>
<evidence type="ECO:0000313" key="1">
    <source>
        <dbReference type="EMBL" id="JAH21864.1"/>
    </source>
</evidence>
<name>A0A0E9QYE6_ANGAN</name>
<reference evidence="1" key="2">
    <citation type="journal article" date="2015" name="Fish Shellfish Immunol.">
        <title>Early steps in the European eel (Anguilla anguilla)-Vibrio vulnificus interaction in the gills: Role of the RtxA13 toxin.</title>
        <authorList>
            <person name="Callol A."/>
            <person name="Pajuelo D."/>
            <person name="Ebbesson L."/>
            <person name="Teles M."/>
            <person name="MacKenzie S."/>
            <person name="Amaro C."/>
        </authorList>
    </citation>
    <scope>NUCLEOTIDE SEQUENCE</scope>
</reference>
<protein>
    <submittedName>
        <fullName evidence="1">Uncharacterized protein</fullName>
    </submittedName>
</protein>
<proteinExistence type="predicted"/>
<dbReference type="EMBL" id="GBXM01086713">
    <property type="protein sequence ID" value="JAH21864.1"/>
    <property type="molecule type" value="Transcribed_RNA"/>
</dbReference>
<sequence>MCGVSVTSALLLSHSATLTLTPDLLP</sequence>